<protein>
    <submittedName>
        <fullName evidence="2">Uncharacterized protein</fullName>
    </submittedName>
</protein>
<comment type="caution">
    <text evidence="2">The sequence shown here is derived from an EMBL/GenBank/DDBJ whole genome shotgun (WGS) entry which is preliminary data.</text>
</comment>
<evidence type="ECO:0000313" key="3">
    <source>
        <dbReference type="Proteomes" id="UP000019598"/>
    </source>
</evidence>
<organism evidence="2 3">
    <name type="scientific">Paenibacillus barengoltzii G22</name>
    <dbReference type="NCBI Taxonomy" id="1235795"/>
    <lineage>
        <taxon>Bacteria</taxon>
        <taxon>Bacillati</taxon>
        <taxon>Bacillota</taxon>
        <taxon>Bacilli</taxon>
        <taxon>Bacillales</taxon>
        <taxon>Paenibacillaceae</taxon>
        <taxon>Paenibacillus</taxon>
    </lineage>
</organism>
<evidence type="ECO:0000256" key="1">
    <source>
        <dbReference type="SAM" id="Phobius"/>
    </source>
</evidence>
<sequence>MLSARTGRVVRTPQENHVRLGFAPNSRSHCDFTRKSSQKTNPLKPPIRKKEFYYDTPISSFHQMLTSCGKPLLYVNYSMTLCQIGLFVLLLL</sequence>
<keyword evidence="1" id="KW-0812">Transmembrane</keyword>
<reference evidence="2 3" key="1">
    <citation type="submission" date="2013-04" db="EMBL/GenBank/DDBJ databases">
        <title>The Genome Sequence of Paenibacillus barengoltzii G22.</title>
        <authorList>
            <consortium name="The Broad Institute Genomics Platform"/>
            <consortium name="The Broad Institute Genome Sequencing Center for Infectious Disease"/>
            <person name="Earl A."/>
            <person name="Xavier R."/>
            <person name="Elson C."/>
            <person name="Duck W."/>
            <person name="Walker B."/>
            <person name="Young S."/>
            <person name="Zeng Q."/>
            <person name="Gargeya S."/>
            <person name="Fitzgerald M."/>
            <person name="Haas B."/>
            <person name="Abouelleil A."/>
            <person name="Allen A.W."/>
            <person name="Alvarado L."/>
            <person name="Arachchi H.M."/>
            <person name="Berlin A.M."/>
            <person name="Chapman S.B."/>
            <person name="Gainer-Dewar J."/>
            <person name="Goldberg J."/>
            <person name="Griggs A."/>
            <person name="Gujja S."/>
            <person name="Hansen M."/>
            <person name="Howarth C."/>
            <person name="Imamovic A."/>
            <person name="Ireland A."/>
            <person name="Larimer J."/>
            <person name="McCowan C."/>
            <person name="Murphy C."/>
            <person name="Pearson M."/>
            <person name="Poon T.W."/>
            <person name="Priest M."/>
            <person name="Roberts A."/>
            <person name="Saif S."/>
            <person name="Shea T."/>
            <person name="Sisk P."/>
            <person name="Sykes S."/>
            <person name="Wortman J."/>
            <person name="Nusbaum C."/>
            <person name="Birren B."/>
        </authorList>
    </citation>
    <scope>NUCLEOTIDE SEQUENCE [LARGE SCALE GENOMIC DNA]</scope>
    <source>
        <strain evidence="2 3">G22</strain>
    </source>
</reference>
<dbReference type="HOGENOM" id="CLU_2410437_0_0_9"/>
<evidence type="ECO:0000313" key="2">
    <source>
        <dbReference type="EMBL" id="EOS54226.1"/>
    </source>
</evidence>
<dbReference type="EMBL" id="ASSZ01000033">
    <property type="protein sequence ID" value="EOS54226.1"/>
    <property type="molecule type" value="Genomic_DNA"/>
</dbReference>
<keyword evidence="1" id="KW-1133">Transmembrane helix</keyword>
<name>R9L749_9BACL</name>
<dbReference type="AlphaFoldDB" id="R9L749"/>
<gene>
    <name evidence="2" type="ORF">C812_03466</name>
</gene>
<accession>R9L749</accession>
<dbReference type="Proteomes" id="UP000019598">
    <property type="component" value="Unassembled WGS sequence"/>
</dbReference>
<proteinExistence type="predicted"/>
<keyword evidence="1" id="KW-0472">Membrane</keyword>
<feature type="transmembrane region" description="Helical" evidence="1">
    <location>
        <begin position="72"/>
        <end position="91"/>
    </location>
</feature>